<accession>A0A3S5AG06</accession>
<protein>
    <submittedName>
        <fullName evidence="2">Uncharacterized protein</fullName>
    </submittedName>
</protein>
<evidence type="ECO:0000313" key="3">
    <source>
        <dbReference type="Proteomes" id="UP000784294"/>
    </source>
</evidence>
<proteinExistence type="predicted"/>
<keyword evidence="3" id="KW-1185">Reference proteome</keyword>
<feature type="non-terminal residue" evidence="2">
    <location>
        <position position="1"/>
    </location>
</feature>
<dbReference type="AlphaFoldDB" id="A0A3S5AG06"/>
<dbReference type="EMBL" id="CAAALY010059117">
    <property type="protein sequence ID" value="VEL22923.1"/>
    <property type="molecule type" value="Genomic_DNA"/>
</dbReference>
<feature type="region of interest" description="Disordered" evidence="1">
    <location>
        <begin position="187"/>
        <end position="206"/>
    </location>
</feature>
<dbReference type="Proteomes" id="UP000784294">
    <property type="component" value="Unassembled WGS sequence"/>
</dbReference>
<feature type="compositionally biased region" description="Low complexity" evidence="1">
    <location>
        <begin position="191"/>
        <end position="206"/>
    </location>
</feature>
<feature type="compositionally biased region" description="Basic and acidic residues" evidence="1">
    <location>
        <begin position="84"/>
        <end position="93"/>
    </location>
</feature>
<evidence type="ECO:0000256" key="1">
    <source>
        <dbReference type="SAM" id="MobiDB-lite"/>
    </source>
</evidence>
<organism evidence="2 3">
    <name type="scientific">Protopolystoma xenopodis</name>
    <dbReference type="NCBI Taxonomy" id="117903"/>
    <lineage>
        <taxon>Eukaryota</taxon>
        <taxon>Metazoa</taxon>
        <taxon>Spiralia</taxon>
        <taxon>Lophotrochozoa</taxon>
        <taxon>Platyhelminthes</taxon>
        <taxon>Monogenea</taxon>
        <taxon>Polyopisthocotylea</taxon>
        <taxon>Polystomatidea</taxon>
        <taxon>Polystomatidae</taxon>
        <taxon>Protopolystoma</taxon>
    </lineage>
</organism>
<reference evidence="2" key="1">
    <citation type="submission" date="2018-11" db="EMBL/GenBank/DDBJ databases">
        <authorList>
            <consortium name="Pathogen Informatics"/>
        </authorList>
    </citation>
    <scope>NUCLEOTIDE SEQUENCE</scope>
</reference>
<evidence type="ECO:0000313" key="2">
    <source>
        <dbReference type="EMBL" id="VEL22923.1"/>
    </source>
</evidence>
<comment type="caution">
    <text evidence="2">The sequence shown here is derived from an EMBL/GenBank/DDBJ whole genome shotgun (WGS) entry which is preliminary data.</text>
</comment>
<gene>
    <name evidence="2" type="ORF">PXEA_LOCUS16363</name>
</gene>
<feature type="region of interest" description="Disordered" evidence="1">
    <location>
        <begin position="81"/>
        <end position="107"/>
    </location>
</feature>
<name>A0A3S5AG06_9PLAT</name>
<sequence length="206" mass="22077">MRSLLLCTDENNCMHNKPPFTSSSGARLLTPILAGSPNSLYQFGASSLTLPDLQQSLLGMSMRHVGSCLPPCGFKPPYSHRPNSAHEHCKKEPILPSTGTLDLPSEPELPLDPSHQTTGPVGHLHEQAQALPLLYGNDEHAMATTSDGQLSYKSLLTKATSSKSGLSVQSPSSYTLSPANSCNLTHEIGAHNNHNNHNHNNTNNGL</sequence>